<reference evidence="3 4" key="1">
    <citation type="journal article" date="2015" name="J. Biotechnol.">
        <title>Complete genome sequence of Paenibacillus beijingensis 7188(T) (=DSM 24997(T)), a novel rhizobacterium from jujube garden soil.</title>
        <authorList>
            <person name="Kwak Y."/>
            <person name="Shin J.H."/>
        </authorList>
    </citation>
    <scope>NUCLEOTIDE SEQUENCE [LARGE SCALE GENOMIC DNA]</scope>
    <source>
        <strain evidence="3 4">DSM 24997</strain>
    </source>
</reference>
<gene>
    <name evidence="3" type="ORF">VN24_04205</name>
</gene>
<dbReference type="Pfam" id="PF07995">
    <property type="entry name" value="GSDH"/>
    <property type="match status" value="1"/>
</dbReference>
<dbReference type="PATRIC" id="fig|1126833.4.peg.921"/>
<protein>
    <submittedName>
        <fullName evidence="3">Glucose sorbosone dehydrogenase</fullName>
    </submittedName>
</protein>
<dbReference type="PANTHER" id="PTHR19328:SF13">
    <property type="entry name" value="HIPL1 PROTEIN"/>
    <property type="match status" value="1"/>
</dbReference>
<feature type="compositionally biased region" description="Polar residues" evidence="1">
    <location>
        <begin position="27"/>
        <end position="43"/>
    </location>
</feature>
<dbReference type="PROSITE" id="PS51257">
    <property type="entry name" value="PROKAR_LIPOPROTEIN"/>
    <property type="match status" value="1"/>
</dbReference>
<dbReference type="InterPro" id="IPR011041">
    <property type="entry name" value="Quinoprot_gluc/sorb_DH_b-prop"/>
</dbReference>
<evidence type="ECO:0000259" key="2">
    <source>
        <dbReference type="Pfam" id="PF07995"/>
    </source>
</evidence>
<dbReference type="OrthoDB" id="9770043at2"/>
<feature type="compositionally biased region" description="Polar residues" evidence="1">
    <location>
        <begin position="63"/>
        <end position="72"/>
    </location>
</feature>
<organism evidence="3 4">
    <name type="scientific">Paenibacillus beijingensis</name>
    <dbReference type="NCBI Taxonomy" id="1126833"/>
    <lineage>
        <taxon>Bacteria</taxon>
        <taxon>Bacillati</taxon>
        <taxon>Bacillota</taxon>
        <taxon>Bacilli</taxon>
        <taxon>Bacillales</taxon>
        <taxon>Paenibacillaceae</taxon>
        <taxon>Paenibacillus</taxon>
    </lineage>
</organism>
<reference evidence="4" key="2">
    <citation type="submission" date="2015-03" db="EMBL/GenBank/DDBJ databases">
        <title>Genome sequence of Paenibacillus beijingensis strain DSM 24997T.</title>
        <authorList>
            <person name="Kwak Y."/>
            <person name="Shin J.-H."/>
        </authorList>
    </citation>
    <scope>NUCLEOTIDE SEQUENCE [LARGE SCALE GENOMIC DNA]</scope>
    <source>
        <strain evidence="4">DSM 24997</strain>
    </source>
</reference>
<dbReference type="PANTHER" id="PTHR19328">
    <property type="entry name" value="HEDGEHOG-INTERACTING PROTEIN"/>
    <property type="match status" value="1"/>
</dbReference>
<feature type="region of interest" description="Disordered" evidence="1">
    <location>
        <begin position="25"/>
        <end position="72"/>
    </location>
</feature>
<proteinExistence type="predicted"/>
<evidence type="ECO:0000313" key="3">
    <source>
        <dbReference type="EMBL" id="AJY73962.1"/>
    </source>
</evidence>
<accession>A0A0D5NG59</accession>
<dbReference type="KEGG" id="pbj:VN24_04205"/>
<dbReference type="SUPFAM" id="SSF50952">
    <property type="entry name" value="Soluble quinoprotein glucose dehydrogenase"/>
    <property type="match status" value="1"/>
</dbReference>
<name>A0A0D5NG59_9BACL</name>
<dbReference type="InterPro" id="IPR011042">
    <property type="entry name" value="6-blade_b-propeller_TolB-like"/>
</dbReference>
<evidence type="ECO:0000256" key="1">
    <source>
        <dbReference type="SAM" id="MobiDB-lite"/>
    </source>
</evidence>
<evidence type="ECO:0000313" key="4">
    <source>
        <dbReference type="Proteomes" id="UP000032633"/>
    </source>
</evidence>
<sequence>MKDVRRWTAAALLCCLVLSGCRIGDGSSEQSRTGQTGTEQAPPQETMDPPNQTPPDKEAAPPSSGSEDNASTAELPYAPEVAASGFEVPWELKAAPDGRLFFTERTGNLRVIENGKLVDEPVLQLDEGLYRQSEAGLLGLELDPDFAENHYIYVYQSYIDGGPPKNRVIRLVESGNKARIDKVILDGLPGYPYHDGGRIKFGPDRMLYITSGDAGEPMNAQDLNHLGGKILRISPDGSIPGDNPFPGSPVYSLGHRNPQGLAWHPETGQLYSSEHGQSAHDEVNLIAAGANYGWPLIQGDETRVKPEDESGRGVGPLKTPILHSAEDTWAPSGITFVTKGPWAGNLLVANLRGTQILRLDLSEDGSSVRSVDKLFQDELGRIRNVTETADGSIYILTSNRDGRGDPGKDDDRIIRLRPLF</sequence>
<feature type="domain" description="Glucose/Sorbosone dehydrogenase" evidence="2">
    <location>
        <begin position="86"/>
        <end position="403"/>
    </location>
</feature>
<dbReference type="Proteomes" id="UP000032633">
    <property type="component" value="Chromosome"/>
</dbReference>
<dbReference type="AlphaFoldDB" id="A0A0D5NG59"/>
<dbReference type="HOGENOM" id="CLU_012253_0_0_9"/>
<keyword evidence="4" id="KW-1185">Reference proteome</keyword>
<dbReference type="RefSeq" id="WP_045669398.1">
    <property type="nucleotide sequence ID" value="NZ_CP011058.1"/>
</dbReference>
<dbReference type="Gene3D" id="2.120.10.30">
    <property type="entry name" value="TolB, C-terminal domain"/>
    <property type="match status" value="1"/>
</dbReference>
<dbReference type="EMBL" id="CP011058">
    <property type="protein sequence ID" value="AJY73962.1"/>
    <property type="molecule type" value="Genomic_DNA"/>
</dbReference>
<dbReference type="InterPro" id="IPR012938">
    <property type="entry name" value="Glc/Sorbosone_DH"/>
</dbReference>